<keyword evidence="4" id="KW-0539">Nucleus</keyword>
<dbReference type="Gene3D" id="3.40.50.1010">
    <property type="entry name" value="5'-nuclease"/>
    <property type="match status" value="1"/>
</dbReference>
<evidence type="ECO:0000256" key="2">
    <source>
        <dbReference type="ARBA" id="ARBA00022517"/>
    </source>
</evidence>
<dbReference type="InterPro" id="IPR006984">
    <property type="entry name" value="Fcf1/UTP23"/>
</dbReference>
<evidence type="ECO:0000313" key="8">
    <source>
        <dbReference type="EMBL" id="PAA70510.1"/>
    </source>
</evidence>
<feature type="non-terminal residue" evidence="8">
    <location>
        <position position="1"/>
    </location>
</feature>
<dbReference type="SMART" id="SM00670">
    <property type="entry name" value="PINc"/>
    <property type="match status" value="1"/>
</dbReference>
<evidence type="ECO:0000256" key="3">
    <source>
        <dbReference type="ARBA" id="ARBA00022552"/>
    </source>
</evidence>
<comment type="similarity">
    <text evidence="5">Belongs to the UTP23/FCF1 family. FCF1 subfamily.</text>
</comment>
<dbReference type="GO" id="GO:0006364">
    <property type="term" value="P:rRNA processing"/>
    <property type="evidence" value="ECO:0007669"/>
    <property type="project" value="UniProtKB-KW"/>
</dbReference>
<dbReference type="SUPFAM" id="SSF88723">
    <property type="entry name" value="PIN domain-like"/>
    <property type="match status" value="1"/>
</dbReference>
<dbReference type="OrthoDB" id="76105at2759"/>
<evidence type="ECO:0000259" key="7">
    <source>
        <dbReference type="SMART" id="SM00670"/>
    </source>
</evidence>
<feature type="region of interest" description="Disordered" evidence="6">
    <location>
        <begin position="19"/>
        <end position="47"/>
    </location>
</feature>
<protein>
    <recommendedName>
        <fullName evidence="7">PIN domain-containing protein</fullName>
    </recommendedName>
</protein>
<accession>A0A267F9P6</accession>
<dbReference type="EMBL" id="NIVC01001231">
    <property type="protein sequence ID" value="PAA70510.1"/>
    <property type="molecule type" value="Genomic_DNA"/>
</dbReference>
<dbReference type="STRING" id="282301.A0A267F9P6"/>
<dbReference type="InterPro" id="IPR002716">
    <property type="entry name" value="PIN_dom"/>
</dbReference>
<comment type="subcellular location">
    <subcellularLocation>
        <location evidence="1">Nucleus</location>
        <location evidence="1">Nucleolus</location>
    </subcellularLocation>
</comment>
<sequence length="200" mass="23176">SKRKQAKRFAAVKRMISLNDGRIHKRDRDKPAGKKRKPAETNSDPLPVRHKTAVSSAMFLHYNTQIGPPYHILLDTNYVNFAIKNRLDVFQSAMDCLYGKCVLYVTDCVLAEMEKMGEKYRVALKILHDPRVRRLSCLHKGTYADDCLVRRVTDHKFYIVATCDRDLRRRLRRVPGVPIMYVHARRVTVERMPDALGAPR</sequence>
<keyword evidence="2" id="KW-0690">Ribosome biogenesis</keyword>
<dbReference type="InterPro" id="IPR037503">
    <property type="entry name" value="Fcf1_PIN"/>
</dbReference>
<dbReference type="AlphaFoldDB" id="A0A267F9P6"/>
<evidence type="ECO:0000256" key="5">
    <source>
        <dbReference type="ARBA" id="ARBA00024026"/>
    </source>
</evidence>
<dbReference type="GO" id="GO:0032040">
    <property type="term" value="C:small-subunit processome"/>
    <property type="evidence" value="ECO:0007669"/>
    <property type="project" value="InterPro"/>
</dbReference>
<evidence type="ECO:0000256" key="4">
    <source>
        <dbReference type="ARBA" id="ARBA00023242"/>
    </source>
</evidence>
<proteinExistence type="inferred from homology"/>
<reference evidence="8 9" key="1">
    <citation type="submission" date="2017-06" db="EMBL/GenBank/DDBJ databases">
        <title>A platform for efficient transgenesis in Macrostomum lignano, a flatworm model organism for stem cell research.</title>
        <authorList>
            <person name="Berezikov E."/>
        </authorList>
    </citation>
    <scope>NUCLEOTIDE SEQUENCE [LARGE SCALE GENOMIC DNA]</scope>
    <source>
        <strain evidence="8">DV1</strain>
        <tissue evidence="8">Whole organism</tissue>
    </source>
</reference>
<feature type="domain" description="PIN" evidence="7">
    <location>
        <begin position="70"/>
        <end position="169"/>
    </location>
</feature>
<keyword evidence="3" id="KW-0698">rRNA processing</keyword>
<name>A0A267F9P6_9PLAT</name>
<dbReference type="FunFam" id="3.40.50.1010:FF:000035">
    <property type="entry name" value="Fcf1, putative"/>
    <property type="match status" value="1"/>
</dbReference>
<evidence type="ECO:0000313" key="9">
    <source>
        <dbReference type="Proteomes" id="UP000215902"/>
    </source>
</evidence>
<dbReference type="Pfam" id="PF04900">
    <property type="entry name" value="Fcf1"/>
    <property type="match status" value="1"/>
</dbReference>
<organism evidence="8 9">
    <name type="scientific">Macrostomum lignano</name>
    <dbReference type="NCBI Taxonomy" id="282301"/>
    <lineage>
        <taxon>Eukaryota</taxon>
        <taxon>Metazoa</taxon>
        <taxon>Spiralia</taxon>
        <taxon>Lophotrochozoa</taxon>
        <taxon>Platyhelminthes</taxon>
        <taxon>Rhabditophora</taxon>
        <taxon>Macrostomorpha</taxon>
        <taxon>Macrostomida</taxon>
        <taxon>Macrostomidae</taxon>
        <taxon>Macrostomum</taxon>
    </lineage>
</organism>
<dbReference type="PANTHER" id="PTHR12416">
    <property type="entry name" value="RRNA-PROCESSING PROTEIN UTP23 HOMOLOG"/>
    <property type="match status" value="1"/>
</dbReference>
<dbReference type="Proteomes" id="UP000215902">
    <property type="component" value="Unassembled WGS sequence"/>
</dbReference>
<evidence type="ECO:0000256" key="6">
    <source>
        <dbReference type="SAM" id="MobiDB-lite"/>
    </source>
</evidence>
<keyword evidence="9" id="KW-1185">Reference proteome</keyword>
<evidence type="ECO:0000256" key="1">
    <source>
        <dbReference type="ARBA" id="ARBA00004604"/>
    </source>
</evidence>
<gene>
    <name evidence="8" type="ORF">BOX15_Mlig032850g1</name>
</gene>
<comment type="caution">
    <text evidence="8">The sequence shown here is derived from an EMBL/GenBank/DDBJ whole genome shotgun (WGS) entry which is preliminary data.</text>
</comment>
<dbReference type="InterPro" id="IPR029060">
    <property type="entry name" value="PIN-like_dom_sf"/>
</dbReference>
<dbReference type="CDD" id="cd09864">
    <property type="entry name" value="PIN_Fcf1-like"/>
    <property type="match status" value="1"/>
</dbReference>